<dbReference type="Gene3D" id="1.10.10.60">
    <property type="entry name" value="Homeodomain-like"/>
    <property type="match status" value="1"/>
</dbReference>
<organism evidence="12 13">
    <name type="scientific">Magallana gigas</name>
    <name type="common">Pacific oyster</name>
    <name type="synonym">Crassostrea gigas</name>
    <dbReference type="NCBI Taxonomy" id="29159"/>
    <lineage>
        <taxon>Eukaryota</taxon>
        <taxon>Metazoa</taxon>
        <taxon>Spiralia</taxon>
        <taxon>Lophotrochozoa</taxon>
        <taxon>Mollusca</taxon>
        <taxon>Bivalvia</taxon>
        <taxon>Autobranchia</taxon>
        <taxon>Pteriomorphia</taxon>
        <taxon>Ostreida</taxon>
        <taxon>Ostreoidea</taxon>
        <taxon>Ostreidae</taxon>
        <taxon>Magallana</taxon>
    </lineage>
</organism>
<feature type="DNA-binding region" description="Homeobox" evidence="8">
    <location>
        <begin position="232"/>
        <end position="294"/>
    </location>
</feature>
<reference evidence="12" key="1">
    <citation type="submission" date="2022-08" db="UniProtKB">
        <authorList>
            <consortium name="EnsemblMetazoa"/>
        </authorList>
    </citation>
    <scope>IDENTIFICATION</scope>
    <source>
        <strain evidence="12">05x7-T-G4-1.051#20</strain>
    </source>
</reference>
<dbReference type="PROSITE" id="PS00027">
    <property type="entry name" value="HOMEOBOX_1"/>
    <property type="match status" value="1"/>
</dbReference>
<dbReference type="EnsemblMetazoa" id="G25263.28">
    <property type="protein sequence ID" value="G25263.28:cds"/>
    <property type="gene ID" value="G25263"/>
</dbReference>
<accession>A0A8W8KVY4</accession>
<sequence length="381" mass="42611">MEDGQRMYSQQGGLTNMSGNVLPQYNMGQDEPSDQRKQEIGDILQQIMTITDQSLDEAQARCRKHTLNCHRMKPALFSVLCEIKEKTVLSIRNSQEEEPPDPQLMRLDNMLIAEGVAGPEKGGGSSAAANATAAASGGQPDSAIEHSDYRAKLAQIRQIYHTELEKYEQACNEFTTHVVNLLREQSRTRPIAPKEIERMVTIIRKKFAAIEMQLKQSTCEAVMILRSRFLDARRKRRNFSKQATELLNEYFYSHLSNPYPSEEAKEELARKCGITVSQVSNWFGNKRIRYKKNITKAQEEANVYAAKSAAAHEGQGAAGYNVGGGQAGMYMNLNGGDNYQSSDNSVNALRHVISQSGGYSSDSMHSTPASMYEQHMNQQLQ</sequence>
<dbReference type="GO" id="GO:0005634">
    <property type="term" value="C:nucleus"/>
    <property type="evidence" value="ECO:0007669"/>
    <property type="project" value="UniProtKB-SubCell"/>
</dbReference>
<dbReference type="InterPro" id="IPR001356">
    <property type="entry name" value="HD"/>
</dbReference>
<evidence type="ECO:0000259" key="10">
    <source>
        <dbReference type="PROSITE" id="PS50071"/>
    </source>
</evidence>
<feature type="domain" description="Homeobox" evidence="10">
    <location>
        <begin position="230"/>
        <end position="293"/>
    </location>
</feature>
<keyword evidence="3" id="KW-0805">Transcription regulation</keyword>
<evidence type="ECO:0008006" key="14">
    <source>
        <dbReference type="Google" id="ProtNLM"/>
    </source>
</evidence>
<dbReference type="InterPro" id="IPR050224">
    <property type="entry name" value="TALE_homeobox"/>
</dbReference>
<evidence type="ECO:0000256" key="7">
    <source>
        <dbReference type="ARBA" id="ARBA00023242"/>
    </source>
</evidence>
<keyword evidence="7 8" id="KW-0539">Nucleus</keyword>
<dbReference type="FunFam" id="1.10.10.60:FF:000008">
    <property type="entry name" value="Pre-B-cell leukemia transcription factor 1"/>
    <property type="match status" value="1"/>
</dbReference>
<dbReference type="Pfam" id="PF03792">
    <property type="entry name" value="PBC"/>
    <property type="match status" value="1"/>
</dbReference>
<dbReference type="InterPro" id="IPR008422">
    <property type="entry name" value="KN_HD"/>
</dbReference>
<proteinExistence type="inferred from homology"/>
<comment type="similarity">
    <text evidence="2">Belongs to the TALE/PBX homeobox family.</text>
</comment>
<dbReference type="InterPro" id="IPR005542">
    <property type="entry name" value="PBX_PBC_dom"/>
</dbReference>
<evidence type="ECO:0000256" key="8">
    <source>
        <dbReference type="PROSITE-ProRule" id="PRU00108"/>
    </source>
</evidence>
<feature type="compositionally biased region" description="Polar residues" evidence="9">
    <location>
        <begin position="7"/>
        <end position="27"/>
    </location>
</feature>
<comment type="subcellular location">
    <subcellularLocation>
        <location evidence="1 8">Nucleus</location>
    </subcellularLocation>
</comment>
<feature type="region of interest" description="Disordered" evidence="9">
    <location>
        <begin position="1"/>
        <end position="36"/>
    </location>
</feature>
<feature type="domain" description="PBC" evidence="11">
    <location>
        <begin position="35"/>
        <end position="231"/>
    </location>
</feature>
<protein>
    <recommendedName>
        <fullName evidence="14">Pre-B-cell leukemia transcription factor 1</fullName>
    </recommendedName>
</protein>
<evidence type="ECO:0000256" key="4">
    <source>
        <dbReference type="ARBA" id="ARBA00023125"/>
    </source>
</evidence>
<evidence type="ECO:0000256" key="1">
    <source>
        <dbReference type="ARBA" id="ARBA00004123"/>
    </source>
</evidence>
<feature type="region of interest" description="Disordered" evidence="9">
    <location>
        <begin position="116"/>
        <end position="143"/>
    </location>
</feature>
<evidence type="ECO:0000256" key="3">
    <source>
        <dbReference type="ARBA" id="ARBA00023015"/>
    </source>
</evidence>
<evidence type="ECO:0000256" key="5">
    <source>
        <dbReference type="ARBA" id="ARBA00023155"/>
    </source>
</evidence>
<keyword evidence="13" id="KW-1185">Reference proteome</keyword>
<dbReference type="Pfam" id="PF05920">
    <property type="entry name" value="Homeobox_KN"/>
    <property type="match status" value="1"/>
</dbReference>
<keyword evidence="6" id="KW-0804">Transcription</keyword>
<evidence type="ECO:0000259" key="11">
    <source>
        <dbReference type="PROSITE" id="PS51978"/>
    </source>
</evidence>
<dbReference type="SUPFAM" id="SSF46689">
    <property type="entry name" value="Homeodomain-like"/>
    <property type="match status" value="1"/>
</dbReference>
<dbReference type="CDD" id="cd00086">
    <property type="entry name" value="homeodomain"/>
    <property type="match status" value="1"/>
</dbReference>
<dbReference type="SMART" id="SM00389">
    <property type="entry name" value="HOX"/>
    <property type="match status" value="1"/>
</dbReference>
<evidence type="ECO:0000256" key="2">
    <source>
        <dbReference type="ARBA" id="ARBA00007601"/>
    </source>
</evidence>
<evidence type="ECO:0000313" key="12">
    <source>
        <dbReference type="EnsemblMetazoa" id="G25263.28:cds"/>
    </source>
</evidence>
<dbReference type="Proteomes" id="UP000005408">
    <property type="component" value="Unassembled WGS sequence"/>
</dbReference>
<name>A0A8W8KVY4_MAGGI</name>
<dbReference type="PROSITE" id="PS51978">
    <property type="entry name" value="PBC"/>
    <property type="match status" value="1"/>
</dbReference>
<dbReference type="PROSITE" id="PS50071">
    <property type="entry name" value="HOMEOBOX_2"/>
    <property type="match status" value="1"/>
</dbReference>
<dbReference type="InterPro" id="IPR009057">
    <property type="entry name" value="Homeodomain-like_sf"/>
</dbReference>
<feature type="compositionally biased region" description="Low complexity" evidence="9">
    <location>
        <begin position="126"/>
        <end position="138"/>
    </location>
</feature>
<keyword evidence="4 8" id="KW-0238">DNA-binding</keyword>
<evidence type="ECO:0000256" key="6">
    <source>
        <dbReference type="ARBA" id="ARBA00023163"/>
    </source>
</evidence>
<dbReference type="PANTHER" id="PTHR11850">
    <property type="entry name" value="HOMEOBOX PROTEIN TRANSCRIPTION FACTORS"/>
    <property type="match status" value="1"/>
</dbReference>
<evidence type="ECO:0000256" key="9">
    <source>
        <dbReference type="SAM" id="MobiDB-lite"/>
    </source>
</evidence>
<dbReference type="GO" id="GO:0000981">
    <property type="term" value="F:DNA-binding transcription factor activity, RNA polymerase II-specific"/>
    <property type="evidence" value="ECO:0007669"/>
    <property type="project" value="InterPro"/>
</dbReference>
<dbReference type="AlphaFoldDB" id="A0A8W8KVY4"/>
<evidence type="ECO:0000313" key="13">
    <source>
        <dbReference type="Proteomes" id="UP000005408"/>
    </source>
</evidence>
<keyword evidence="5 8" id="KW-0371">Homeobox</keyword>
<dbReference type="GO" id="GO:0003677">
    <property type="term" value="F:DNA binding"/>
    <property type="evidence" value="ECO:0007669"/>
    <property type="project" value="UniProtKB-UniRule"/>
</dbReference>
<dbReference type="InterPro" id="IPR017970">
    <property type="entry name" value="Homeobox_CS"/>
</dbReference>